<name>A0A9P5AN53_9HYPO</name>
<dbReference type="Proteomes" id="UP000730481">
    <property type="component" value="Unassembled WGS sequence"/>
</dbReference>
<keyword evidence="1 2" id="KW-0732">Signal</keyword>
<gene>
    <name evidence="3" type="ORF">FBEOM_4219</name>
</gene>
<reference evidence="3" key="1">
    <citation type="journal article" date="2017" name="Mycologia">
        <title>Fusarium algeriense, sp. nov., a novel toxigenic crown rot pathogen of durum wheat from Algeria is nested in the Fusarium burgessii species complex.</title>
        <authorList>
            <person name="Laraba I."/>
            <person name="Keddad A."/>
            <person name="Boureghda H."/>
            <person name="Abdallah N."/>
            <person name="Vaughan M.M."/>
            <person name="Proctor R.H."/>
            <person name="Busman M."/>
            <person name="O'Donnell K."/>
        </authorList>
    </citation>
    <scope>NUCLEOTIDE SEQUENCE</scope>
    <source>
        <strain evidence="3">NRRL 25174</strain>
    </source>
</reference>
<comment type="caution">
    <text evidence="3">The sequence shown here is derived from an EMBL/GenBank/DDBJ whole genome shotgun (WGS) entry which is preliminary data.</text>
</comment>
<sequence length="170" mass="18486">MLSKLFLLSLPFVLAAPTPKDKHGDITFYIPGKGACGQTSGENDMVVAIGASLFDSGDFCGKKLELAGEAGIVFLTVVDRCVGCKDTDLDVSPAAFEEAIGPKEIGRRRRTYGWHFDGDTDDELLASARQTGTNFTRKVTNPAQQVLIDVHNDIYSMVEHTIEQGITRFS</sequence>
<evidence type="ECO:0000256" key="1">
    <source>
        <dbReference type="ARBA" id="ARBA00022729"/>
    </source>
</evidence>
<dbReference type="SUPFAM" id="SSF50685">
    <property type="entry name" value="Barwin-like endoglucanases"/>
    <property type="match status" value="1"/>
</dbReference>
<dbReference type="CDD" id="cd22191">
    <property type="entry name" value="DPBB_RlpA_EXP_N-like"/>
    <property type="match status" value="1"/>
</dbReference>
<dbReference type="PANTHER" id="PTHR31836">
    <property type="match status" value="1"/>
</dbReference>
<accession>A0A9P5AN53</accession>
<proteinExistence type="predicted"/>
<feature type="chain" id="PRO_5040455789" evidence="2">
    <location>
        <begin position="16"/>
        <end position="170"/>
    </location>
</feature>
<reference evidence="3" key="2">
    <citation type="submission" date="2020-02" db="EMBL/GenBank/DDBJ databases">
        <title>Identification and distribution of gene clusters putatively required for synthesis of sphingolipid metabolism inhibitors in phylogenetically diverse species of the filamentous fungus Fusarium.</title>
        <authorList>
            <person name="Kim H.-S."/>
            <person name="Busman M."/>
            <person name="Brown D.W."/>
            <person name="Divon H."/>
            <person name="Uhlig S."/>
            <person name="Proctor R.H."/>
        </authorList>
    </citation>
    <scope>NUCLEOTIDE SEQUENCE</scope>
    <source>
        <strain evidence="3">NRRL 25174</strain>
    </source>
</reference>
<evidence type="ECO:0000256" key="2">
    <source>
        <dbReference type="SAM" id="SignalP"/>
    </source>
</evidence>
<dbReference type="AlphaFoldDB" id="A0A9P5AN53"/>
<evidence type="ECO:0000313" key="3">
    <source>
        <dbReference type="EMBL" id="KAF4341835.1"/>
    </source>
</evidence>
<keyword evidence="4" id="KW-1185">Reference proteome</keyword>
<dbReference type="EMBL" id="PVQB02000172">
    <property type="protein sequence ID" value="KAF4341835.1"/>
    <property type="molecule type" value="Genomic_DNA"/>
</dbReference>
<dbReference type="InterPro" id="IPR036908">
    <property type="entry name" value="RlpA-like_sf"/>
</dbReference>
<organism evidence="3 4">
    <name type="scientific">Fusarium beomiforme</name>
    <dbReference type="NCBI Taxonomy" id="44412"/>
    <lineage>
        <taxon>Eukaryota</taxon>
        <taxon>Fungi</taxon>
        <taxon>Dikarya</taxon>
        <taxon>Ascomycota</taxon>
        <taxon>Pezizomycotina</taxon>
        <taxon>Sordariomycetes</taxon>
        <taxon>Hypocreomycetidae</taxon>
        <taxon>Hypocreales</taxon>
        <taxon>Nectriaceae</taxon>
        <taxon>Fusarium</taxon>
        <taxon>Fusarium burgessii species complex</taxon>
    </lineage>
</organism>
<feature type="signal peptide" evidence="2">
    <location>
        <begin position="1"/>
        <end position="15"/>
    </location>
</feature>
<dbReference type="Gene3D" id="2.40.40.10">
    <property type="entry name" value="RlpA-like domain"/>
    <property type="match status" value="1"/>
</dbReference>
<dbReference type="PANTHER" id="PTHR31836:SF27">
    <property type="entry name" value="RLPA-LIKE PROTEIN DOUBLE-PSI BETA-BARREL DOMAIN-CONTAINING PROTEIN"/>
    <property type="match status" value="1"/>
</dbReference>
<dbReference type="InterPro" id="IPR051477">
    <property type="entry name" value="Expansin_CellWall"/>
</dbReference>
<evidence type="ECO:0000313" key="4">
    <source>
        <dbReference type="Proteomes" id="UP000730481"/>
    </source>
</evidence>
<dbReference type="OrthoDB" id="406505at2759"/>
<protein>
    <submittedName>
        <fullName evidence="3">Expansin module family</fullName>
    </submittedName>
</protein>